<dbReference type="OrthoDB" id="76930at2759"/>
<keyword evidence="1" id="KW-0812">Transmembrane</keyword>
<evidence type="ECO:0000256" key="1">
    <source>
        <dbReference type="SAM" id="Phobius"/>
    </source>
</evidence>
<keyword evidence="1" id="KW-0472">Membrane</keyword>
<evidence type="ECO:0000313" key="3">
    <source>
        <dbReference type="Proteomes" id="UP000030745"/>
    </source>
</evidence>
<feature type="transmembrane region" description="Helical" evidence="1">
    <location>
        <begin position="6"/>
        <end position="27"/>
    </location>
</feature>
<dbReference type="RefSeq" id="XP_012207885.1">
    <property type="nucleotide sequence ID" value="XM_012352495.1"/>
</dbReference>
<keyword evidence="1" id="KW-1133">Transmembrane helix</keyword>
<gene>
    <name evidence="2" type="ORF">SPRG_12446</name>
</gene>
<protein>
    <submittedName>
        <fullName evidence="2">Uncharacterized protein</fullName>
    </submittedName>
</protein>
<dbReference type="EMBL" id="KK583288">
    <property type="protein sequence ID" value="KDO21439.1"/>
    <property type="molecule type" value="Genomic_DNA"/>
</dbReference>
<dbReference type="GeneID" id="24134403"/>
<name>A0A067BSD1_SAPPC</name>
<dbReference type="VEuPathDB" id="FungiDB:SPRG_12446"/>
<dbReference type="Proteomes" id="UP000030745">
    <property type="component" value="Unassembled WGS sequence"/>
</dbReference>
<proteinExistence type="predicted"/>
<accession>A0A067BSD1</accession>
<organism evidence="2 3">
    <name type="scientific">Saprolegnia parasitica (strain CBS 223.65)</name>
    <dbReference type="NCBI Taxonomy" id="695850"/>
    <lineage>
        <taxon>Eukaryota</taxon>
        <taxon>Sar</taxon>
        <taxon>Stramenopiles</taxon>
        <taxon>Oomycota</taxon>
        <taxon>Saprolegniomycetes</taxon>
        <taxon>Saprolegniales</taxon>
        <taxon>Saprolegniaceae</taxon>
        <taxon>Saprolegnia</taxon>
    </lineage>
</organism>
<dbReference type="AlphaFoldDB" id="A0A067BSD1"/>
<evidence type="ECO:0000313" key="2">
    <source>
        <dbReference type="EMBL" id="KDO21439.1"/>
    </source>
</evidence>
<dbReference type="OMA" id="LCATDYH"/>
<sequence>MLPVLSAGETIGVVVASVALVLVVAAAKLRQAAPTRRNSIWSSPDDELEDVRLLQAELRKAKAAKREPFFYPVLEETVAWWEEWQRKTKQHHDAVAPLCATDYHLHTTTLVTA</sequence>
<keyword evidence="3" id="KW-1185">Reference proteome</keyword>
<reference evidence="2 3" key="1">
    <citation type="journal article" date="2013" name="PLoS Genet.">
        <title>Distinctive expansion of potential virulence genes in the genome of the oomycete fish pathogen Saprolegnia parasitica.</title>
        <authorList>
            <person name="Jiang R.H."/>
            <person name="de Bruijn I."/>
            <person name="Haas B.J."/>
            <person name="Belmonte R."/>
            <person name="Lobach L."/>
            <person name="Christie J."/>
            <person name="van den Ackerveken G."/>
            <person name="Bottin A."/>
            <person name="Bulone V."/>
            <person name="Diaz-Moreno S.M."/>
            <person name="Dumas B."/>
            <person name="Fan L."/>
            <person name="Gaulin E."/>
            <person name="Govers F."/>
            <person name="Grenville-Briggs L.J."/>
            <person name="Horner N.R."/>
            <person name="Levin J.Z."/>
            <person name="Mammella M."/>
            <person name="Meijer H.J."/>
            <person name="Morris P."/>
            <person name="Nusbaum C."/>
            <person name="Oome S."/>
            <person name="Phillips A.J."/>
            <person name="van Rooyen D."/>
            <person name="Rzeszutek E."/>
            <person name="Saraiva M."/>
            <person name="Secombes C.J."/>
            <person name="Seidl M.F."/>
            <person name="Snel B."/>
            <person name="Stassen J.H."/>
            <person name="Sykes S."/>
            <person name="Tripathy S."/>
            <person name="van den Berg H."/>
            <person name="Vega-Arreguin J.C."/>
            <person name="Wawra S."/>
            <person name="Young S.K."/>
            <person name="Zeng Q."/>
            <person name="Dieguez-Uribeondo J."/>
            <person name="Russ C."/>
            <person name="Tyler B.M."/>
            <person name="van West P."/>
        </authorList>
    </citation>
    <scope>NUCLEOTIDE SEQUENCE [LARGE SCALE GENOMIC DNA]</scope>
    <source>
        <strain evidence="2 3">CBS 223.65</strain>
    </source>
</reference>
<dbReference type="KEGG" id="spar:SPRG_12446"/>